<keyword evidence="8" id="KW-0456">Lyase</keyword>
<keyword evidence="7 13" id="KW-0408">Iron</keyword>
<dbReference type="SUPFAM" id="SSF54909">
    <property type="entry name" value="Dimeric alpha+beta barrel"/>
    <property type="match status" value="1"/>
</dbReference>
<comment type="function">
    <text evidence="13">Involved in the recovery of exogenous heme iron. Extracts iron from heme while preserving the protoporphyrin ring intact.</text>
</comment>
<evidence type="ECO:0000256" key="5">
    <source>
        <dbReference type="ARBA" id="ARBA00022729"/>
    </source>
</evidence>
<keyword evidence="3 13" id="KW-0349">Heme</keyword>
<proteinExistence type="inferred from homology"/>
<keyword evidence="2 13" id="KW-0575">Peroxidase</keyword>
<dbReference type="InterPro" id="IPR006313">
    <property type="entry name" value="EfeB/EfeN"/>
</dbReference>
<protein>
    <recommendedName>
        <fullName evidence="10 13">Deferrochelatase</fullName>
        <ecNumber evidence="13">1.11.1.-</ecNumber>
    </recommendedName>
    <alternativeName>
        <fullName evidence="11 13">Peroxidase EfeB</fullName>
    </alternativeName>
</protein>
<dbReference type="PANTHER" id="PTHR30521:SF4">
    <property type="entry name" value="DEFERROCHELATASE"/>
    <property type="match status" value="1"/>
</dbReference>
<comment type="subcellular location">
    <subcellularLocation>
        <location evidence="1">Cell envelope</location>
    </subcellularLocation>
</comment>
<dbReference type="InterPro" id="IPR048328">
    <property type="entry name" value="Dyp_perox_C"/>
</dbReference>
<evidence type="ECO:0000256" key="2">
    <source>
        <dbReference type="ARBA" id="ARBA00022559"/>
    </source>
</evidence>
<dbReference type="EC" id="1.11.1.-" evidence="13"/>
<feature type="region of interest" description="Disordered" evidence="14">
    <location>
        <begin position="292"/>
        <end position="319"/>
    </location>
</feature>
<evidence type="ECO:0000256" key="8">
    <source>
        <dbReference type="ARBA" id="ARBA00023239"/>
    </source>
</evidence>
<dbReference type="Proteomes" id="UP001500403">
    <property type="component" value="Unassembled WGS sequence"/>
</dbReference>
<evidence type="ECO:0000256" key="9">
    <source>
        <dbReference type="ARBA" id="ARBA00025737"/>
    </source>
</evidence>
<evidence type="ECO:0000256" key="4">
    <source>
        <dbReference type="ARBA" id="ARBA00022723"/>
    </source>
</evidence>
<dbReference type="PANTHER" id="PTHR30521">
    <property type="entry name" value="DEFERROCHELATASE/PEROXIDASE"/>
    <property type="match status" value="1"/>
</dbReference>
<comment type="caution">
    <text evidence="17">The sequence shown here is derived from an EMBL/GenBank/DDBJ whole genome shotgun (WGS) entry which is preliminary data.</text>
</comment>
<dbReference type="RefSeq" id="WP_344496039.1">
    <property type="nucleotide sequence ID" value="NZ_BAAAUD010000035.1"/>
</dbReference>
<dbReference type="Pfam" id="PF04261">
    <property type="entry name" value="Dyp_perox_N"/>
    <property type="match status" value="1"/>
</dbReference>
<evidence type="ECO:0000256" key="14">
    <source>
        <dbReference type="SAM" id="MobiDB-lite"/>
    </source>
</evidence>
<dbReference type="EMBL" id="BAAAUD010000035">
    <property type="protein sequence ID" value="GAA2946443.1"/>
    <property type="molecule type" value="Genomic_DNA"/>
</dbReference>
<comment type="cofactor">
    <cofactor evidence="13">
        <name>heme b</name>
        <dbReference type="ChEBI" id="CHEBI:60344"/>
    </cofactor>
    <text evidence="13">Binds 1 heme b (iron(II)-protoporphyrin IX) group non-covalently per subunit.</text>
</comment>
<dbReference type="PROSITE" id="PS51318">
    <property type="entry name" value="TAT"/>
    <property type="match status" value="1"/>
</dbReference>
<keyword evidence="18" id="KW-1185">Reference proteome</keyword>
<dbReference type="NCBIfam" id="TIGR01412">
    <property type="entry name" value="tat_substr_1"/>
    <property type="match status" value="1"/>
</dbReference>
<organism evidence="17 18">
    <name type="scientific">Streptomyces enissocaesilis</name>
    <dbReference type="NCBI Taxonomy" id="332589"/>
    <lineage>
        <taxon>Bacteria</taxon>
        <taxon>Bacillati</taxon>
        <taxon>Actinomycetota</taxon>
        <taxon>Actinomycetes</taxon>
        <taxon>Kitasatosporales</taxon>
        <taxon>Streptomycetaceae</taxon>
        <taxon>Streptomyces</taxon>
        <taxon>Streptomyces rochei group</taxon>
    </lineage>
</organism>
<evidence type="ECO:0000256" key="6">
    <source>
        <dbReference type="ARBA" id="ARBA00023002"/>
    </source>
</evidence>
<feature type="domain" description="Dyp-type peroxidase C-terminal" evidence="16">
    <location>
        <begin position="224"/>
        <end position="409"/>
    </location>
</feature>
<evidence type="ECO:0000256" key="13">
    <source>
        <dbReference type="RuleBase" id="RU365017"/>
    </source>
</evidence>
<evidence type="ECO:0000256" key="11">
    <source>
        <dbReference type="ARBA" id="ARBA00033775"/>
    </source>
</evidence>
<evidence type="ECO:0000259" key="16">
    <source>
        <dbReference type="Pfam" id="PF20628"/>
    </source>
</evidence>
<evidence type="ECO:0000313" key="18">
    <source>
        <dbReference type="Proteomes" id="UP001500403"/>
    </source>
</evidence>
<sequence>MSDSDIDNGIPRRRLLGAAGAAGAAGLVLGAGGGAAGYAAASGSGGGHGDAKALASVGSTAVPFHGEHQAGITTPLQARGHLVAFDLAPGAGRKEAAALLRRWSAAARKMTAGEPLGDADTGVALDAGPSSLTVTFGFGRTFFGRTGLEKQRPAALDPLPDFSSDHLDARRSNGDLWVQIGADDALVAFHALRAIRKEAGEAARVRWQMDGFNRSPGATAQPMTTRNLMGQVDGTNNPKPSEADFDRRIFVPADGSGEGPGWMAGGSYAVVRRIRMLLDDWEKLTRGDQEKVIGRRKSDGAPLTGGSETTDPDLEKAGPDGRPVIAADAHARISAPEQNGGAAMLRRPFSYHDGIAADGTPDAGLLFICWQADPLRGFVPVQRKLDRGDALSPFVRHEASGLFAVPGGARDGEYVGQRLLES</sequence>
<dbReference type="PROSITE" id="PS51404">
    <property type="entry name" value="DYP_PEROXIDASE"/>
    <property type="match status" value="1"/>
</dbReference>
<evidence type="ECO:0000259" key="15">
    <source>
        <dbReference type="Pfam" id="PF04261"/>
    </source>
</evidence>
<accession>A0ABP6JT47</accession>
<dbReference type="InterPro" id="IPR006314">
    <property type="entry name" value="Dyp_peroxidase"/>
</dbReference>
<dbReference type="InterPro" id="IPR006311">
    <property type="entry name" value="TAT_signal"/>
</dbReference>
<evidence type="ECO:0000313" key="17">
    <source>
        <dbReference type="EMBL" id="GAA2946443.1"/>
    </source>
</evidence>
<dbReference type="InterPro" id="IPR011008">
    <property type="entry name" value="Dimeric_a/b-barrel"/>
</dbReference>
<feature type="region of interest" description="Disordered" evidence="14">
    <location>
        <begin position="213"/>
        <end position="243"/>
    </location>
</feature>
<keyword evidence="4 13" id="KW-0479">Metal-binding</keyword>
<comment type="catalytic activity">
    <reaction evidence="12">
        <text>heme b + 2 H(+) = protoporphyrin IX + Fe(2+)</text>
        <dbReference type="Rhea" id="RHEA:22584"/>
        <dbReference type="ChEBI" id="CHEBI:15378"/>
        <dbReference type="ChEBI" id="CHEBI:29033"/>
        <dbReference type="ChEBI" id="CHEBI:57306"/>
        <dbReference type="ChEBI" id="CHEBI:60344"/>
        <dbReference type="EC" id="4.98.1.1"/>
    </reaction>
    <physiologicalReaction direction="left-to-right" evidence="12">
        <dbReference type="Rhea" id="RHEA:22585"/>
    </physiologicalReaction>
</comment>
<comment type="similarity">
    <text evidence="9 13">Belongs to the DyP-type peroxidase family.</text>
</comment>
<keyword evidence="6 13" id="KW-0560">Oxidoreductase</keyword>
<feature type="domain" description="Dyp-type peroxidase N-terminal" evidence="15">
    <location>
        <begin position="69"/>
        <end position="213"/>
    </location>
</feature>
<evidence type="ECO:0000256" key="10">
    <source>
        <dbReference type="ARBA" id="ARBA00033771"/>
    </source>
</evidence>
<reference evidence="18" key="1">
    <citation type="journal article" date="2019" name="Int. J. Syst. Evol. Microbiol.">
        <title>The Global Catalogue of Microorganisms (GCM) 10K type strain sequencing project: providing services to taxonomists for standard genome sequencing and annotation.</title>
        <authorList>
            <consortium name="The Broad Institute Genomics Platform"/>
            <consortium name="The Broad Institute Genome Sequencing Center for Infectious Disease"/>
            <person name="Wu L."/>
            <person name="Ma J."/>
        </authorList>
    </citation>
    <scope>NUCLEOTIDE SEQUENCE [LARGE SCALE GENOMIC DNA]</scope>
    <source>
        <strain evidence="18">JCM 9088</strain>
    </source>
</reference>
<evidence type="ECO:0000256" key="1">
    <source>
        <dbReference type="ARBA" id="ARBA00004196"/>
    </source>
</evidence>
<dbReference type="InterPro" id="IPR048327">
    <property type="entry name" value="Dyp_perox_N"/>
</dbReference>
<gene>
    <name evidence="17" type="primary">efeB</name>
    <name evidence="17" type="ORF">GCM10010446_34660</name>
</gene>
<evidence type="ECO:0000256" key="7">
    <source>
        <dbReference type="ARBA" id="ARBA00023004"/>
    </source>
</evidence>
<keyword evidence="5" id="KW-0732">Signal</keyword>
<dbReference type="NCBIfam" id="TIGR01413">
    <property type="entry name" value="Dyp_perox_fam"/>
    <property type="match status" value="1"/>
</dbReference>
<evidence type="ECO:0000256" key="3">
    <source>
        <dbReference type="ARBA" id="ARBA00022617"/>
    </source>
</evidence>
<evidence type="ECO:0000256" key="12">
    <source>
        <dbReference type="ARBA" id="ARBA00048856"/>
    </source>
</evidence>
<name>A0ABP6JT47_9ACTN</name>
<feature type="compositionally biased region" description="Polar residues" evidence="14">
    <location>
        <begin position="216"/>
        <end position="239"/>
    </location>
</feature>
<dbReference type="Pfam" id="PF20628">
    <property type="entry name" value="Dyp_perox_C"/>
    <property type="match status" value="1"/>
</dbReference>